<dbReference type="GO" id="GO:0000045">
    <property type="term" value="P:autophagosome assembly"/>
    <property type="evidence" value="ECO:0007669"/>
    <property type="project" value="TreeGrafter"/>
</dbReference>
<evidence type="ECO:0000256" key="2">
    <source>
        <dbReference type="ARBA" id="ARBA00011738"/>
    </source>
</evidence>
<keyword evidence="6 10" id="KW-0833">Ubl conjugation pathway</keyword>
<evidence type="ECO:0000256" key="10">
    <source>
        <dbReference type="RuleBase" id="RU366022"/>
    </source>
</evidence>
<comment type="subunit">
    <text evidence="2 10">Homodimer.</text>
</comment>
<dbReference type="InterPro" id="IPR042523">
    <property type="entry name" value="Atg7_N_2"/>
</dbReference>
<evidence type="ECO:0000256" key="9">
    <source>
        <dbReference type="PIRSR" id="PIRSR606285-1"/>
    </source>
</evidence>
<dbReference type="Pfam" id="PF00899">
    <property type="entry name" value="ThiF"/>
    <property type="match status" value="1"/>
</dbReference>
<feature type="region of interest" description="Disordered" evidence="11">
    <location>
        <begin position="685"/>
        <end position="708"/>
    </location>
</feature>
<dbReference type="InterPro" id="IPR000594">
    <property type="entry name" value="ThiF_NAD_FAD-bd"/>
</dbReference>
<feature type="domain" description="Ubiquitin-like modifier-activating enzyme Atg7 N-terminal" evidence="13">
    <location>
        <begin position="14"/>
        <end position="327"/>
    </location>
</feature>
<evidence type="ECO:0000313" key="15">
    <source>
        <dbReference type="Proteomes" id="UP000677054"/>
    </source>
</evidence>
<evidence type="ECO:0000259" key="13">
    <source>
        <dbReference type="Pfam" id="PF16420"/>
    </source>
</evidence>
<evidence type="ECO:0000256" key="7">
    <source>
        <dbReference type="ARBA" id="ARBA00022927"/>
    </source>
</evidence>
<evidence type="ECO:0000256" key="8">
    <source>
        <dbReference type="ARBA" id="ARBA00023006"/>
    </source>
</evidence>
<dbReference type="Proteomes" id="UP000677054">
    <property type="component" value="Unassembled WGS sequence"/>
</dbReference>
<dbReference type="FunFam" id="3.40.140.70:FF:000001">
    <property type="entry name" value="Ubiquitin-like modifier-activating enzyme atg7"/>
    <property type="match status" value="1"/>
</dbReference>
<dbReference type="GO" id="GO:0000407">
    <property type="term" value="C:phagophore assembly site"/>
    <property type="evidence" value="ECO:0007669"/>
    <property type="project" value="UniProtKB-SubCell"/>
</dbReference>
<dbReference type="GO" id="GO:0000422">
    <property type="term" value="P:autophagy of mitochondrion"/>
    <property type="evidence" value="ECO:0007669"/>
    <property type="project" value="TreeGrafter"/>
</dbReference>
<keyword evidence="4 10" id="KW-0813">Transport</keyword>
<dbReference type="InterPro" id="IPR042522">
    <property type="entry name" value="Atg7_N_1"/>
</dbReference>
<evidence type="ECO:0000256" key="3">
    <source>
        <dbReference type="ARBA" id="ARBA00017647"/>
    </source>
</evidence>
<evidence type="ECO:0000256" key="1">
    <source>
        <dbReference type="ARBA" id="ARBA00010931"/>
    </source>
</evidence>
<keyword evidence="7 10" id="KW-0653">Protein transport</keyword>
<proteinExistence type="inferred from homology"/>
<dbReference type="GO" id="GO:0019778">
    <property type="term" value="F:Atg12 activating enzyme activity"/>
    <property type="evidence" value="ECO:0007669"/>
    <property type="project" value="TreeGrafter"/>
</dbReference>
<evidence type="ECO:0000256" key="11">
    <source>
        <dbReference type="SAM" id="MobiDB-lite"/>
    </source>
</evidence>
<dbReference type="GO" id="GO:0019779">
    <property type="term" value="F:Atg8 activating enzyme activity"/>
    <property type="evidence" value="ECO:0007669"/>
    <property type="project" value="TreeGrafter"/>
</dbReference>
<dbReference type="AlphaFoldDB" id="A0A7R9ABR1"/>
<sequence length="708" mass="78062">MDTEIRQKSGAQLLQYAPFSSCVDPRFWYKLSQLKLEKYKLSEESVNIDGFFSNVSTLGMGLRVSVDESSFERNSGIGHNLLPMRGTLMNKNTLDGFRDLDKKALLQEVGKELWKQIQNGQALENPTILNSFLLLTFADLKKYRFYFWFAFPALLHPSTPVYASSIHDIAEEMNPKQVASLGDAYSNIPAESPSKQFFIVTLLNDNCDIASLATFNEKVEEWRRNSATKFYLGFADPSQLEANPGWSLRNFIALIHHLWYPDLGDEVKVLCLRMEYGKGGSNVAKSICVTVQLSSLLAETPDFPGTIGWEKNLKGNMGPRMADLSSSLDPIRLAESAVSLNLQLMRWRLVPSLDLEKVEQTRCLLLGAGTLGCNIARCLLGWGVREITFVDSGKISFSNPVRQSLFVHEDCLEGGKNKAEAAARALQLIFPPVRSRGEALHIPMPGHPVSKAEEESLKSAVARLEELVASHDVVFLVMDSRESRWLPTLLGAVHQKLVITAALGFDSFLVMRHGLKTCSVDPGGDSPPLACYFCGDVVAPGNSMKARTLDQQCTVTRPGISMIAAAYAAELAVSVIQHPLGGGAPGISLEKFGEEDVGNEREADCVLGKVPHMIRGFLSAWHQLGPATPAFSQCTACSEKVIEAYKSEGLEFLLKVFESSAYLEELTGLKKLQEESFDAEVWVMDDTDDDETEDHDDLRGSVEDAASS</sequence>
<dbReference type="InterPro" id="IPR032197">
    <property type="entry name" value="Atg7_N"/>
</dbReference>
<comment type="function">
    <text evidence="10">E1-like activating enzyme involved in the 2 ubiquitin-like systems required for autophagy.</text>
</comment>
<dbReference type="EMBL" id="LR902683">
    <property type="protein sequence ID" value="CAD7250939.1"/>
    <property type="molecule type" value="Genomic_DNA"/>
</dbReference>
<dbReference type="SUPFAM" id="SSF69572">
    <property type="entry name" value="Activating enzymes of the ubiquitin-like proteins"/>
    <property type="match status" value="1"/>
</dbReference>
<dbReference type="GO" id="GO:0015031">
    <property type="term" value="P:protein transport"/>
    <property type="evidence" value="ECO:0007669"/>
    <property type="project" value="UniProtKB-UniRule"/>
</dbReference>
<accession>A0A7R9ABR1</accession>
<evidence type="ECO:0000256" key="5">
    <source>
        <dbReference type="ARBA" id="ARBA00022490"/>
    </source>
</evidence>
<comment type="similarity">
    <text evidence="1 10">Belongs to the ATG7 family.</text>
</comment>
<reference evidence="14" key="1">
    <citation type="submission" date="2020-11" db="EMBL/GenBank/DDBJ databases">
        <authorList>
            <person name="Tran Van P."/>
        </authorList>
    </citation>
    <scope>NUCLEOTIDE SEQUENCE</scope>
</reference>
<dbReference type="Gene3D" id="3.40.140.100">
    <property type="entry name" value="Ubiquitin-like modifier-activating enzyme ATG7 C-terminal domain"/>
    <property type="match status" value="1"/>
</dbReference>
<dbReference type="PANTHER" id="PTHR10953:SF3">
    <property type="entry name" value="UBIQUITIN-LIKE MODIFIER-ACTIVATING ENZYME ATG7"/>
    <property type="match status" value="1"/>
</dbReference>
<dbReference type="GO" id="GO:0034727">
    <property type="term" value="P:piecemeal microautophagy of the nucleus"/>
    <property type="evidence" value="ECO:0007669"/>
    <property type="project" value="TreeGrafter"/>
</dbReference>
<dbReference type="Gene3D" id="3.40.50.720">
    <property type="entry name" value="NAD(P)-binding Rossmann-like Domain"/>
    <property type="match status" value="1"/>
</dbReference>
<feature type="compositionally biased region" description="Acidic residues" evidence="11">
    <location>
        <begin position="685"/>
        <end position="695"/>
    </location>
</feature>
<comment type="subcellular location">
    <subcellularLocation>
        <location evidence="10">Cytoplasm</location>
    </subcellularLocation>
    <subcellularLocation>
        <location evidence="10">Preautophagosomal structure</location>
    </subcellularLocation>
</comment>
<protein>
    <recommendedName>
        <fullName evidence="3 10">Ubiquitin-like modifier-activating enzyme ATG7</fullName>
    </recommendedName>
    <alternativeName>
        <fullName evidence="10">Autophagy-related protein 7</fullName>
    </alternativeName>
</protein>
<dbReference type="FunFam" id="3.40.50.720:FF:000395">
    <property type="entry name" value="ubiquitin-like modifier-activating enzyme ATG7"/>
    <property type="match status" value="1"/>
</dbReference>
<evidence type="ECO:0000256" key="4">
    <source>
        <dbReference type="ARBA" id="ARBA00022448"/>
    </source>
</evidence>
<evidence type="ECO:0000259" key="12">
    <source>
        <dbReference type="Pfam" id="PF00899"/>
    </source>
</evidence>
<dbReference type="OrthoDB" id="338614at2759"/>
<dbReference type="InterPro" id="IPR006285">
    <property type="entry name" value="Atg7"/>
</dbReference>
<organism evidence="14">
    <name type="scientific">Darwinula stevensoni</name>
    <dbReference type="NCBI Taxonomy" id="69355"/>
    <lineage>
        <taxon>Eukaryota</taxon>
        <taxon>Metazoa</taxon>
        <taxon>Ecdysozoa</taxon>
        <taxon>Arthropoda</taxon>
        <taxon>Crustacea</taxon>
        <taxon>Oligostraca</taxon>
        <taxon>Ostracoda</taxon>
        <taxon>Podocopa</taxon>
        <taxon>Podocopida</taxon>
        <taxon>Darwinulocopina</taxon>
        <taxon>Darwinuloidea</taxon>
        <taxon>Darwinulidae</taxon>
        <taxon>Darwinula</taxon>
    </lineage>
</organism>
<dbReference type="GO" id="GO:0006995">
    <property type="term" value="P:cellular response to nitrogen starvation"/>
    <property type="evidence" value="ECO:0007669"/>
    <property type="project" value="TreeGrafter"/>
</dbReference>
<feature type="domain" description="THIF-type NAD/FAD binding fold" evidence="12">
    <location>
        <begin position="343"/>
        <end position="578"/>
    </location>
</feature>
<dbReference type="EMBL" id="CAJPEV010003166">
    <property type="protein sequence ID" value="CAG0899101.1"/>
    <property type="molecule type" value="Genomic_DNA"/>
</dbReference>
<dbReference type="Gene3D" id="3.40.140.70">
    <property type="entry name" value="Ubiquitin-like modifier-activating enzyme ATG7 N-terminal domain"/>
    <property type="match status" value="1"/>
</dbReference>
<dbReference type="PANTHER" id="PTHR10953">
    <property type="entry name" value="UBIQUITIN-ACTIVATING ENZYME E1"/>
    <property type="match status" value="1"/>
</dbReference>
<name>A0A7R9ABR1_9CRUS</name>
<keyword evidence="15" id="KW-1185">Reference proteome</keyword>
<evidence type="ECO:0000256" key="6">
    <source>
        <dbReference type="ARBA" id="ARBA00022786"/>
    </source>
</evidence>
<dbReference type="NCBIfam" id="TIGR01381">
    <property type="entry name" value="E1_like_apg7"/>
    <property type="match status" value="1"/>
</dbReference>
<keyword evidence="5 10" id="KW-0963">Cytoplasm</keyword>
<keyword evidence="8 10" id="KW-0072">Autophagy</keyword>
<feature type="active site" description="Glycyl thioester intermediate" evidence="9">
    <location>
        <position position="553"/>
    </location>
</feature>
<dbReference type="GO" id="GO:0032446">
    <property type="term" value="P:protein modification by small protein conjugation"/>
    <property type="evidence" value="ECO:0007669"/>
    <property type="project" value="TreeGrafter"/>
</dbReference>
<dbReference type="InterPro" id="IPR045886">
    <property type="entry name" value="ThiF/MoeB/HesA"/>
</dbReference>
<evidence type="ECO:0000313" key="14">
    <source>
        <dbReference type="EMBL" id="CAD7250939.1"/>
    </source>
</evidence>
<gene>
    <name evidence="14" type="ORF">DSTB1V02_LOCUS10708</name>
</gene>
<dbReference type="Pfam" id="PF16420">
    <property type="entry name" value="ATG7_N"/>
    <property type="match status" value="1"/>
</dbReference>
<dbReference type="InterPro" id="IPR035985">
    <property type="entry name" value="Ubiquitin-activating_enz"/>
</dbReference>